<accession>A0ACB9SF93</accession>
<keyword evidence="2" id="KW-1185">Reference proteome</keyword>
<evidence type="ECO:0000313" key="1">
    <source>
        <dbReference type="EMBL" id="KAI4388716.1"/>
    </source>
</evidence>
<comment type="caution">
    <text evidence="1">The sequence shown here is derived from an EMBL/GenBank/DDBJ whole genome shotgun (WGS) entry which is preliminary data.</text>
</comment>
<dbReference type="EMBL" id="CM042880">
    <property type="protein sequence ID" value="KAI4388716.1"/>
    <property type="molecule type" value="Genomic_DNA"/>
</dbReference>
<reference evidence="2" key="1">
    <citation type="journal article" date="2023" name="Front. Plant Sci.">
        <title>Chromosomal-level genome assembly of Melastoma candidum provides insights into trichome evolution.</title>
        <authorList>
            <person name="Zhong Y."/>
            <person name="Wu W."/>
            <person name="Sun C."/>
            <person name="Zou P."/>
            <person name="Liu Y."/>
            <person name="Dai S."/>
            <person name="Zhou R."/>
        </authorList>
    </citation>
    <scope>NUCLEOTIDE SEQUENCE [LARGE SCALE GENOMIC DNA]</scope>
</reference>
<organism evidence="1 2">
    <name type="scientific">Melastoma candidum</name>
    <dbReference type="NCBI Taxonomy" id="119954"/>
    <lineage>
        <taxon>Eukaryota</taxon>
        <taxon>Viridiplantae</taxon>
        <taxon>Streptophyta</taxon>
        <taxon>Embryophyta</taxon>
        <taxon>Tracheophyta</taxon>
        <taxon>Spermatophyta</taxon>
        <taxon>Magnoliopsida</taxon>
        <taxon>eudicotyledons</taxon>
        <taxon>Gunneridae</taxon>
        <taxon>Pentapetalae</taxon>
        <taxon>rosids</taxon>
        <taxon>malvids</taxon>
        <taxon>Myrtales</taxon>
        <taxon>Melastomataceae</taxon>
        <taxon>Melastomatoideae</taxon>
        <taxon>Melastomateae</taxon>
        <taxon>Melastoma</taxon>
    </lineage>
</organism>
<dbReference type="Proteomes" id="UP001057402">
    <property type="component" value="Chromosome 1"/>
</dbReference>
<proteinExistence type="predicted"/>
<sequence length="244" mass="27981">MLDKRDTEELVEEEEGFGGEGGRVEKRRRLSVDQVKSLERSFEKQNKLETERKSQLAEELGLQPKQVAIWFQNRRARWKSKQLERDYGVLKSGYDSLKADYDCLDHENKSLLSQLAELKTKLQQRSRAAEDNPDNECRVVAMEECPISEPEVTKPKVGYSFEIDTLSRSSNTLVKDQEEKEGSSPNTNLLEVEMGAVMPISTTEPAAHTHPHQGEEEHQHHHIWLNYFLVDQAPTLQCCSVAED</sequence>
<protein>
    <submittedName>
        <fullName evidence="1">Uncharacterized protein</fullName>
    </submittedName>
</protein>
<name>A0ACB9SF93_9MYRT</name>
<evidence type="ECO:0000313" key="2">
    <source>
        <dbReference type="Proteomes" id="UP001057402"/>
    </source>
</evidence>
<gene>
    <name evidence="1" type="ORF">MLD38_001021</name>
</gene>